<dbReference type="InterPro" id="IPR003660">
    <property type="entry name" value="HAMP_dom"/>
</dbReference>
<comment type="caution">
    <text evidence="11">The sequence shown here is derived from an EMBL/GenBank/DDBJ whole genome shotgun (WGS) entry which is preliminary data.</text>
</comment>
<dbReference type="CDD" id="cd06225">
    <property type="entry name" value="HAMP"/>
    <property type="match status" value="1"/>
</dbReference>
<dbReference type="Pfam" id="PF00015">
    <property type="entry name" value="MCPsignal"/>
    <property type="match status" value="1"/>
</dbReference>
<reference evidence="12" key="1">
    <citation type="journal article" date="2019" name="Int. J. Syst. Evol. Microbiol.">
        <title>The Global Catalogue of Microorganisms (GCM) 10K type strain sequencing project: providing services to taxonomists for standard genome sequencing and annotation.</title>
        <authorList>
            <consortium name="The Broad Institute Genomics Platform"/>
            <consortium name="The Broad Institute Genome Sequencing Center for Infectious Disease"/>
            <person name="Wu L."/>
            <person name="Ma J."/>
        </authorList>
    </citation>
    <scope>NUCLEOTIDE SEQUENCE [LARGE SCALE GENOMIC DNA]</scope>
    <source>
        <strain evidence="12">CGMCC 1.16444</strain>
    </source>
</reference>
<evidence type="ECO:0000256" key="2">
    <source>
        <dbReference type="ARBA" id="ARBA00022519"/>
    </source>
</evidence>
<evidence type="ECO:0000259" key="10">
    <source>
        <dbReference type="PROSITE" id="PS50885"/>
    </source>
</evidence>
<feature type="domain" description="HAMP" evidence="10">
    <location>
        <begin position="206"/>
        <end position="259"/>
    </location>
</feature>
<evidence type="ECO:0000256" key="3">
    <source>
        <dbReference type="ARBA" id="ARBA00023224"/>
    </source>
</evidence>
<organism evidence="11 12">
    <name type="scientific">Flaviflagellibacter deserti</name>
    <dbReference type="NCBI Taxonomy" id="2267266"/>
    <lineage>
        <taxon>Bacteria</taxon>
        <taxon>Pseudomonadati</taxon>
        <taxon>Pseudomonadota</taxon>
        <taxon>Alphaproteobacteria</taxon>
        <taxon>Hyphomicrobiales</taxon>
        <taxon>Flaviflagellibacter</taxon>
    </lineage>
</organism>
<keyword evidence="7" id="KW-0812">Transmembrane</keyword>
<gene>
    <name evidence="11" type="ORF">ACFPFW_01930</name>
</gene>
<dbReference type="InterPro" id="IPR004090">
    <property type="entry name" value="Chemotax_Me-accpt_rcpt"/>
</dbReference>
<comment type="similarity">
    <text evidence="4">Belongs to the methyl-accepting chemotaxis (MCP) protein family.</text>
</comment>
<protein>
    <submittedName>
        <fullName evidence="11">Methyl-accepting chemotaxis protein</fullName>
    </submittedName>
</protein>
<dbReference type="PRINTS" id="PR00260">
    <property type="entry name" value="CHEMTRNSDUCR"/>
</dbReference>
<feature type="coiled-coil region" evidence="6">
    <location>
        <begin position="254"/>
        <end position="281"/>
    </location>
</feature>
<evidence type="ECO:0000256" key="7">
    <source>
        <dbReference type="SAM" id="Phobius"/>
    </source>
</evidence>
<evidence type="ECO:0000259" key="9">
    <source>
        <dbReference type="PROSITE" id="PS50192"/>
    </source>
</evidence>
<dbReference type="PROSITE" id="PS50111">
    <property type="entry name" value="CHEMOTAXIS_TRANSDUC_2"/>
    <property type="match status" value="1"/>
</dbReference>
<accession>A0ABV9YX31</accession>
<dbReference type="SUPFAM" id="SSF58104">
    <property type="entry name" value="Methyl-accepting chemotaxis protein (MCP) signaling domain"/>
    <property type="match status" value="1"/>
</dbReference>
<dbReference type="PANTHER" id="PTHR32089:SF112">
    <property type="entry name" value="LYSOZYME-LIKE PROTEIN-RELATED"/>
    <property type="match status" value="1"/>
</dbReference>
<evidence type="ECO:0000313" key="12">
    <source>
        <dbReference type="Proteomes" id="UP001595796"/>
    </source>
</evidence>
<dbReference type="SMART" id="SM00304">
    <property type="entry name" value="HAMP"/>
    <property type="match status" value="1"/>
</dbReference>
<dbReference type="RefSeq" id="WP_114955534.1">
    <property type="nucleotide sequence ID" value="NZ_JBHSJF010000001.1"/>
</dbReference>
<keyword evidence="7" id="KW-1133">Transmembrane helix</keyword>
<dbReference type="Gene3D" id="6.10.340.10">
    <property type="match status" value="1"/>
</dbReference>
<evidence type="ECO:0000256" key="4">
    <source>
        <dbReference type="ARBA" id="ARBA00029447"/>
    </source>
</evidence>
<evidence type="ECO:0000256" key="5">
    <source>
        <dbReference type="PROSITE-ProRule" id="PRU00284"/>
    </source>
</evidence>
<proteinExistence type="inferred from homology"/>
<keyword evidence="12" id="KW-1185">Reference proteome</keyword>
<evidence type="ECO:0000256" key="1">
    <source>
        <dbReference type="ARBA" id="ARBA00004429"/>
    </source>
</evidence>
<dbReference type="PROSITE" id="PS50885">
    <property type="entry name" value="HAMP"/>
    <property type="match status" value="1"/>
</dbReference>
<keyword evidence="3 5" id="KW-0807">Transducer</keyword>
<dbReference type="Gene3D" id="1.10.287.950">
    <property type="entry name" value="Methyl-accepting chemotaxis protein"/>
    <property type="match status" value="1"/>
</dbReference>
<name>A0ABV9YX31_9HYPH</name>
<feature type="domain" description="T-SNARE coiled-coil homology" evidence="9">
    <location>
        <begin position="452"/>
        <end position="514"/>
    </location>
</feature>
<keyword evidence="2" id="KW-1003">Cell membrane</keyword>
<evidence type="ECO:0000259" key="8">
    <source>
        <dbReference type="PROSITE" id="PS50111"/>
    </source>
</evidence>
<sequence>MKVRTKILSIVAVMGIAAAVIAGMGVYATTEYSSRVGDLVNAQQRAQNGVQLNRLVTAVVMESRGIYAAADGKAAEPFAKNTAKHLANIEKLFGEWRPLVDADSAADFDKMVASGKEFAKFRTELAEEGVKDPKTANALGNNDANRANRAAYQADIDKIVDKDQARADAAVDGIEAFSASIQQAVIATAVMGILLGIAVGAYIGTTQLSRPLVRLSGALKRIAEGDYSVEVPEKRSKDEVGEIWGVVGQVVTSLRETEELKRAQAEAEQRAEDEKRSLMNKLADEFESEVLGVVRTVSTAATQLQSNATQMSAVADETSRQSTVVAAASEQATANVETVASAAEELSASIHEITSQVSTAAEVASQASAQASKTAEVVSGLSASAQRIGEVVGLISDIAAQTNLLALNATIEAARAGDAGRGFAVVAVEVKSLASQTSKATEDISAQIQAVQEATSNVVDAINSITATIEQVNGISRSIASAMDQQGQATTEIARNVAQAAAGTSEVTSNITGVSQAAAETETVSSQIVSAADHLSTQADSLRTQVDGFIQRVRAA</sequence>
<keyword evidence="7" id="KW-0472">Membrane</keyword>
<keyword evidence="6" id="KW-0175">Coiled coil</keyword>
<feature type="domain" description="Methyl-accepting transducer" evidence="8">
    <location>
        <begin position="300"/>
        <end position="536"/>
    </location>
</feature>
<evidence type="ECO:0000313" key="11">
    <source>
        <dbReference type="EMBL" id="MFC5066774.1"/>
    </source>
</evidence>
<dbReference type="EMBL" id="JBHSJF010000001">
    <property type="protein sequence ID" value="MFC5066774.1"/>
    <property type="molecule type" value="Genomic_DNA"/>
</dbReference>
<dbReference type="PROSITE" id="PS50192">
    <property type="entry name" value="T_SNARE"/>
    <property type="match status" value="1"/>
</dbReference>
<comment type="subcellular location">
    <subcellularLocation>
        <location evidence="1">Cell inner membrane</location>
        <topology evidence="1">Multi-pass membrane protein</topology>
    </subcellularLocation>
</comment>
<dbReference type="SMART" id="SM00283">
    <property type="entry name" value="MA"/>
    <property type="match status" value="1"/>
</dbReference>
<dbReference type="Pfam" id="PF00672">
    <property type="entry name" value="HAMP"/>
    <property type="match status" value="1"/>
</dbReference>
<keyword evidence="2" id="KW-0997">Cell inner membrane</keyword>
<dbReference type="InterPro" id="IPR000727">
    <property type="entry name" value="T_SNARE_dom"/>
</dbReference>
<evidence type="ECO:0000256" key="6">
    <source>
        <dbReference type="SAM" id="Coils"/>
    </source>
</evidence>
<feature type="transmembrane region" description="Helical" evidence="7">
    <location>
        <begin position="7"/>
        <end position="28"/>
    </location>
</feature>
<dbReference type="Proteomes" id="UP001595796">
    <property type="component" value="Unassembled WGS sequence"/>
</dbReference>
<dbReference type="PANTHER" id="PTHR32089">
    <property type="entry name" value="METHYL-ACCEPTING CHEMOTAXIS PROTEIN MCPB"/>
    <property type="match status" value="1"/>
</dbReference>
<dbReference type="InterPro" id="IPR004089">
    <property type="entry name" value="MCPsignal_dom"/>
</dbReference>